<dbReference type="InterPro" id="IPR011707">
    <property type="entry name" value="Cu-oxidase-like_N"/>
</dbReference>
<evidence type="ECO:0000256" key="5">
    <source>
        <dbReference type="ARBA" id="ARBA00022523"/>
    </source>
</evidence>
<evidence type="ECO:0000313" key="18">
    <source>
        <dbReference type="EMBL" id="KAG6422957.1"/>
    </source>
</evidence>
<dbReference type="InterPro" id="IPR001117">
    <property type="entry name" value="Cu-oxidase_2nd"/>
</dbReference>
<comment type="function">
    <text evidence="13">Lignin degradation and detoxification of lignin-derived products.</text>
</comment>
<dbReference type="InterPro" id="IPR033138">
    <property type="entry name" value="Cu_oxidase_CS"/>
</dbReference>
<dbReference type="Gene3D" id="2.60.40.420">
    <property type="entry name" value="Cupredoxins - blue copper proteins"/>
    <property type="match status" value="3"/>
</dbReference>
<dbReference type="PROSITE" id="PS00080">
    <property type="entry name" value="MULTICOPPER_OXIDASE2"/>
    <property type="match status" value="1"/>
</dbReference>
<keyword evidence="7 13" id="KW-0479">Metal-binding</keyword>
<evidence type="ECO:0000256" key="12">
    <source>
        <dbReference type="ARBA" id="ARBA00023185"/>
    </source>
</evidence>
<dbReference type="Pfam" id="PF00394">
    <property type="entry name" value="Cu-oxidase"/>
    <property type="match status" value="1"/>
</dbReference>
<dbReference type="EC" id="1.10.3.2" evidence="4 13"/>
<keyword evidence="5 13" id="KW-0052">Apoplast</keyword>
<evidence type="ECO:0000256" key="9">
    <source>
        <dbReference type="ARBA" id="ARBA00023002"/>
    </source>
</evidence>
<feature type="chain" id="PRO_5036515469" description="Laccase" evidence="13">
    <location>
        <begin position="28"/>
        <end position="590"/>
    </location>
</feature>
<evidence type="ECO:0000256" key="1">
    <source>
        <dbReference type="ARBA" id="ARBA00000349"/>
    </source>
</evidence>
<dbReference type="InterPro" id="IPR045087">
    <property type="entry name" value="Cu-oxidase_fam"/>
</dbReference>
<keyword evidence="13" id="KW-0732">Signal</keyword>
<feature type="signal peptide" evidence="13">
    <location>
        <begin position="1"/>
        <end position="27"/>
    </location>
</feature>
<keyword evidence="11" id="KW-0325">Glycoprotein</keyword>
<dbReference type="InterPro" id="IPR034289">
    <property type="entry name" value="CuRO_3_LCC"/>
</dbReference>
<evidence type="ECO:0000256" key="2">
    <source>
        <dbReference type="ARBA" id="ARBA00004271"/>
    </source>
</evidence>
<dbReference type="InterPro" id="IPR017761">
    <property type="entry name" value="Laccase"/>
</dbReference>
<evidence type="ECO:0000256" key="4">
    <source>
        <dbReference type="ARBA" id="ARBA00012297"/>
    </source>
</evidence>
<dbReference type="GO" id="GO:0052716">
    <property type="term" value="F:hydroquinone:oxygen oxidoreductase activity"/>
    <property type="evidence" value="ECO:0007669"/>
    <property type="project" value="UniProtKB-EC"/>
</dbReference>
<dbReference type="Pfam" id="PF07731">
    <property type="entry name" value="Cu-oxidase_2"/>
    <property type="match status" value="1"/>
</dbReference>
<keyword evidence="9 13" id="KW-0560">Oxidoreductase</keyword>
<dbReference type="GO" id="GO:0046274">
    <property type="term" value="P:lignin catabolic process"/>
    <property type="evidence" value="ECO:0007669"/>
    <property type="project" value="UniProtKB-KW"/>
</dbReference>
<dbReference type="GO" id="GO:0048046">
    <property type="term" value="C:apoplast"/>
    <property type="evidence" value="ECO:0007669"/>
    <property type="project" value="UniProtKB-SubCell"/>
</dbReference>
<protein>
    <recommendedName>
        <fullName evidence="4 13">Laccase</fullName>
        <ecNumber evidence="4 13">1.10.3.2</ecNumber>
    </recommendedName>
    <alternativeName>
        <fullName evidence="13">Benzenediol:oxygen oxidoreductase</fullName>
    </alternativeName>
    <alternativeName>
        <fullName evidence="13">Diphenol oxidase</fullName>
    </alternativeName>
    <alternativeName>
        <fullName evidence="13">Urishiol oxidase</fullName>
    </alternativeName>
</protein>
<dbReference type="PANTHER" id="PTHR11709:SF443">
    <property type="entry name" value="LACCASE-15"/>
    <property type="match status" value="1"/>
</dbReference>
<feature type="domain" description="Plastocyanin-like" evidence="16">
    <location>
        <begin position="420"/>
        <end position="549"/>
    </location>
</feature>
<comment type="catalytic activity">
    <reaction evidence="1 13">
        <text>4 hydroquinone + O2 = 4 benzosemiquinone + 2 H2O</text>
        <dbReference type="Rhea" id="RHEA:11276"/>
        <dbReference type="ChEBI" id="CHEBI:15377"/>
        <dbReference type="ChEBI" id="CHEBI:15379"/>
        <dbReference type="ChEBI" id="CHEBI:17594"/>
        <dbReference type="ChEBI" id="CHEBI:17977"/>
        <dbReference type="EC" id="1.10.3.2"/>
    </reaction>
</comment>
<dbReference type="PANTHER" id="PTHR11709">
    <property type="entry name" value="MULTI-COPPER OXIDASE"/>
    <property type="match status" value="1"/>
</dbReference>
<dbReference type="GO" id="GO:0005507">
    <property type="term" value="F:copper ion binding"/>
    <property type="evidence" value="ECO:0007669"/>
    <property type="project" value="InterPro"/>
</dbReference>
<sequence length="590" mass="66075">MFSAANVFMLCFLGPIIMLKEVTLVHAIVRSYKFELVNSLHTKLCSSKTMLTINGQSPGPTIYARRGDLVVVDIVNRADQNITIHWHGVKMPRYPWSDGTNYVTQCPIQPGKRFRQRMILSDEEGTLWWHAHSDWSRNSVYGAIVILPPKRESYPFPKPHAHVPILIGEWWKGDVQKMMKDFLSGGGNPLVYDAFLINGQPGDLYPCSTQDTYKLSVEFGKTYLLRLINAVMDYIMFFKITNHSFIVVGTDGAYTKPLRTDYVAISPGQTIDLLLEANQPPGHYYMAAQIYLTTPTMDGGRYVSTPTTGIIQYVGNYTLSPPLLPSFPEYNDTAASFHFTNMLRSSTVATSVPDRVEKRLFFTLSINLSPCTKRSCVGTTRLMSSMNNITTLLPMDMNVLEAYYRGIPGVYETGFPEYPARAFNYTEVSVPKNESASELGRAVIVVEYGTAVEVVFQATNLAQSVDHPMHLHGYSFYVVGSGLGDFDPIKDPPKYNLVDPPLMQNIAVPRSGWTAIRFKANNPGVWFMHCHFELHLSWGMKVVFIVKDGERADEKMLPPPPDMPSCGGQVSSPTPLVFGAILGKKRDEVE</sequence>
<dbReference type="NCBIfam" id="TIGR03389">
    <property type="entry name" value="laccase"/>
    <property type="match status" value="1"/>
</dbReference>
<dbReference type="PROSITE" id="PS00079">
    <property type="entry name" value="MULTICOPPER_OXIDASE1"/>
    <property type="match status" value="1"/>
</dbReference>
<dbReference type="OrthoDB" id="867448at2759"/>
<comment type="cofactor">
    <cofactor evidence="13">
        <name>Cu cation</name>
        <dbReference type="ChEBI" id="CHEBI:23378"/>
    </cofactor>
    <text evidence="13">Binds 4 Cu cations per monomer.</text>
</comment>
<dbReference type="InterPro" id="IPR011706">
    <property type="entry name" value="Cu-oxidase_C"/>
</dbReference>
<gene>
    <name evidence="18" type="ORF">SASPL_113340</name>
</gene>
<dbReference type="AlphaFoldDB" id="A0A8X8ZYA0"/>
<dbReference type="InterPro" id="IPR008972">
    <property type="entry name" value="Cupredoxin"/>
</dbReference>
<organism evidence="18">
    <name type="scientific">Salvia splendens</name>
    <name type="common">Scarlet sage</name>
    <dbReference type="NCBI Taxonomy" id="180675"/>
    <lineage>
        <taxon>Eukaryota</taxon>
        <taxon>Viridiplantae</taxon>
        <taxon>Streptophyta</taxon>
        <taxon>Embryophyta</taxon>
        <taxon>Tracheophyta</taxon>
        <taxon>Spermatophyta</taxon>
        <taxon>Magnoliopsida</taxon>
        <taxon>eudicotyledons</taxon>
        <taxon>Gunneridae</taxon>
        <taxon>Pentapetalae</taxon>
        <taxon>asterids</taxon>
        <taxon>lamiids</taxon>
        <taxon>Lamiales</taxon>
        <taxon>Lamiaceae</taxon>
        <taxon>Nepetoideae</taxon>
        <taxon>Mentheae</taxon>
        <taxon>Salviinae</taxon>
        <taxon>Salvia</taxon>
        <taxon>Salvia subgen. Calosphace</taxon>
        <taxon>core Calosphace</taxon>
    </lineage>
</organism>
<dbReference type="InterPro" id="IPR002355">
    <property type="entry name" value="Cu_oxidase_Cu_BS"/>
</dbReference>
<dbReference type="CDD" id="cd13897">
    <property type="entry name" value="CuRO_3_LCC_plant"/>
    <property type="match status" value="1"/>
</dbReference>
<feature type="domain" description="Plastocyanin-like" evidence="15">
    <location>
        <begin position="163"/>
        <end position="315"/>
    </location>
</feature>
<evidence type="ECO:0000259" key="15">
    <source>
        <dbReference type="Pfam" id="PF00394"/>
    </source>
</evidence>
<dbReference type="EMBL" id="PNBA02000005">
    <property type="protein sequence ID" value="KAG6422957.1"/>
    <property type="molecule type" value="Genomic_DNA"/>
</dbReference>
<evidence type="ECO:0000256" key="3">
    <source>
        <dbReference type="ARBA" id="ARBA00010609"/>
    </source>
</evidence>
<evidence type="ECO:0000256" key="13">
    <source>
        <dbReference type="RuleBase" id="RU361119"/>
    </source>
</evidence>
<feature type="domain" description="Plastocyanin-like" evidence="17">
    <location>
        <begin position="42"/>
        <end position="150"/>
    </location>
</feature>
<evidence type="ECO:0000256" key="7">
    <source>
        <dbReference type="ARBA" id="ARBA00022723"/>
    </source>
</evidence>
<reference evidence="18" key="2">
    <citation type="submission" date="2020-08" db="EMBL/GenBank/DDBJ databases">
        <title>Plant Genome Project.</title>
        <authorList>
            <person name="Zhang R.-G."/>
        </authorList>
    </citation>
    <scope>NUCLEOTIDE SEQUENCE</scope>
    <source>
        <strain evidence="18">Huo1</strain>
        <tissue evidence="18">Leaf</tissue>
    </source>
</reference>
<accession>A0A8X8ZYA0</accession>
<evidence type="ECO:0000256" key="10">
    <source>
        <dbReference type="ARBA" id="ARBA00023008"/>
    </source>
</evidence>
<reference evidence="18" key="1">
    <citation type="submission" date="2018-01" db="EMBL/GenBank/DDBJ databases">
        <authorList>
            <person name="Mao J.F."/>
        </authorList>
    </citation>
    <scope>NUCLEOTIDE SEQUENCE</scope>
    <source>
        <strain evidence="18">Huo1</strain>
        <tissue evidence="18">Leaf</tissue>
    </source>
</reference>
<proteinExistence type="inferred from homology"/>
<evidence type="ECO:0000256" key="11">
    <source>
        <dbReference type="ARBA" id="ARBA00023180"/>
    </source>
</evidence>
<dbReference type="Proteomes" id="UP000298416">
    <property type="component" value="Unassembled WGS sequence"/>
</dbReference>
<keyword evidence="12 13" id="KW-0439">Lignin degradation</keyword>
<evidence type="ECO:0000259" key="17">
    <source>
        <dbReference type="Pfam" id="PF07732"/>
    </source>
</evidence>
<dbReference type="CDD" id="cd13875">
    <property type="entry name" value="CuRO_2_LCC_plant"/>
    <property type="match status" value="1"/>
</dbReference>
<dbReference type="InterPro" id="IPR034285">
    <property type="entry name" value="CuRO_2_LCC"/>
</dbReference>
<dbReference type="CDD" id="cd13849">
    <property type="entry name" value="CuRO_1_LCC_plant"/>
    <property type="match status" value="1"/>
</dbReference>
<keyword evidence="19" id="KW-1185">Reference proteome</keyword>
<dbReference type="SUPFAM" id="SSF49503">
    <property type="entry name" value="Cupredoxins"/>
    <property type="match status" value="3"/>
</dbReference>
<evidence type="ECO:0000259" key="16">
    <source>
        <dbReference type="Pfam" id="PF07731"/>
    </source>
</evidence>
<keyword evidence="10 13" id="KW-0186">Copper</keyword>
<name>A0A8X8ZYA0_SALSN</name>
<evidence type="ECO:0000313" key="19">
    <source>
        <dbReference type="Proteomes" id="UP000298416"/>
    </source>
</evidence>
<feature type="region of interest" description="Disordered" evidence="14">
    <location>
        <begin position="555"/>
        <end position="574"/>
    </location>
</feature>
<dbReference type="InterPro" id="IPR034288">
    <property type="entry name" value="CuRO_1_LCC"/>
</dbReference>
<dbReference type="Pfam" id="PF07732">
    <property type="entry name" value="Cu-oxidase_3"/>
    <property type="match status" value="1"/>
</dbReference>
<comment type="similarity">
    <text evidence="3 13">Belongs to the multicopper oxidase family.</text>
</comment>
<evidence type="ECO:0000256" key="8">
    <source>
        <dbReference type="ARBA" id="ARBA00022737"/>
    </source>
</evidence>
<evidence type="ECO:0000256" key="14">
    <source>
        <dbReference type="SAM" id="MobiDB-lite"/>
    </source>
</evidence>
<keyword evidence="6 13" id="KW-0964">Secreted</keyword>
<evidence type="ECO:0000256" key="6">
    <source>
        <dbReference type="ARBA" id="ARBA00022525"/>
    </source>
</evidence>
<keyword evidence="8 13" id="KW-0677">Repeat</keyword>
<comment type="subcellular location">
    <subcellularLocation>
        <location evidence="2 13">Secreted</location>
        <location evidence="2 13">Extracellular space</location>
        <location evidence="2 13">Apoplast</location>
    </subcellularLocation>
</comment>
<comment type="caution">
    <text evidence="18">The sequence shown here is derived from an EMBL/GenBank/DDBJ whole genome shotgun (WGS) entry which is preliminary data.</text>
</comment>